<accession>A0A2N7K4V5</accession>
<keyword evidence="1" id="KW-0472">Membrane</keyword>
<feature type="transmembrane region" description="Helical" evidence="1">
    <location>
        <begin position="40"/>
        <end position="61"/>
    </location>
</feature>
<dbReference type="AlphaFoldDB" id="A0A2N7K4V5"/>
<feature type="transmembrane region" description="Helical" evidence="1">
    <location>
        <begin position="7"/>
        <end position="25"/>
    </location>
</feature>
<sequence>MTRKHAAFIFVCQSGTLSIVTYLYMTGFFDTEGGKYVDLFLSYGVLPVAWLLIAVQAWQVYKNRN</sequence>
<dbReference type="EMBL" id="MCZK01000115">
    <property type="protein sequence ID" value="PMM69307.1"/>
    <property type="molecule type" value="Genomic_DNA"/>
</dbReference>
<keyword evidence="1" id="KW-1133">Transmembrane helix</keyword>
<comment type="caution">
    <text evidence="2">The sequence shown here is derived from an EMBL/GenBank/DDBJ whole genome shotgun (WGS) entry which is preliminary data.</text>
</comment>
<dbReference type="RefSeq" id="WP_032548257.1">
    <property type="nucleotide sequence ID" value="NZ_CAWNVI010000115.1"/>
</dbReference>
<evidence type="ECO:0000256" key="1">
    <source>
        <dbReference type="SAM" id="Phobius"/>
    </source>
</evidence>
<gene>
    <name evidence="2" type="ORF">BCT49_07265</name>
</gene>
<name>A0A2N7K4V5_9VIBR</name>
<evidence type="ECO:0000313" key="2">
    <source>
        <dbReference type="EMBL" id="PMM69307.1"/>
    </source>
</evidence>
<reference evidence="3" key="1">
    <citation type="submission" date="2016-07" db="EMBL/GenBank/DDBJ databases">
        <title>Nontailed viruses are major unrecognized killers of bacteria in the ocean.</title>
        <authorList>
            <person name="Kauffman K."/>
            <person name="Hussain F."/>
            <person name="Yang J."/>
            <person name="Arevalo P."/>
            <person name="Brown J."/>
            <person name="Cutler M."/>
            <person name="Kelly L."/>
            <person name="Polz M.F."/>
        </authorList>
    </citation>
    <scope>NUCLEOTIDE SEQUENCE [LARGE SCALE GENOMIC DNA]</scope>
    <source>
        <strain evidence="3">10N.261.46.F8</strain>
    </source>
</reference>
<evidence type="ECO:0000313" key="3">
    <source>
        <dbReference type="Proteomes" id="UP000235406"/>
    </source>
</evidence>
<dbReference type="Proteomes" id="UP000235406">
    <property type="component" value="Unassembled WGS sequence"/>
</dbReference>
<proteinExistence type="predicted"/>
<protein>
    <submittedName>
        <fullName evidence="2">Uncharacterized protein</fullName>
    </submittedName>
</protein>
<keyword evidence="1" id="KW-0812">Transmembrane</keyword>
<organism evidence="2 3">
    <name type="scientific">Vibrio lentus</name>
    <dbReference type="NCBI Taxonomy" id="136468"/>
    <lineage>
        <taxon>Bacteria</taxon>
        <taxon>Pseudomonadati</taxon>
        <taxon>Pseudomonadota</taxon>
        <taxon>Gammaproteobacteria</taxon>
        <taxon>Vibrionales</taxon>
        <taxon>Vibrionaceae</taxon>
        <taxon>Vibrio</taxon>
    </lineage>
</organism>